<dbReference type="AlphaFoldDB" id="A0A1Q2MDS3"/>
<organism evidence="2 3">
    <name type="scientific">Limihaloglobus sulfuriphilus</name>
    <dbReference type="NCBI Taxonomy" id="1851148"/>
    <lineage>
        <taxon>Bacteria</taxon>
        <taxon>Pseudomonadati</taxon>
        <taxon>Planctomycetota</taxon>
        <taxon>Phycisphaerae</taxon>
        <taxon>Sedimentisphaerales</taxon>
        <taxon>Sedimentisphaeraceae</taxon>
        <taxon>Limihaloglobus</taxon>
    </lineage>
</organism>
<dbReference type="InterPro" id="IPR012902">
    <property type="entry name" value="N_methyl_site"/>
</dbReference>
<dbReference type="Proteomes" id="UP000188181">
    <property type="component" value="Chromosome"/>
</dbReference>
<dbReference type="RefSeq" id="WP_146684824.1">
    <property type="nucleotide sequence ID" value="NZ_CP019646.1"/>
</dbReference>
<dbReference type="OrthoDB" id="249920at2"/>
<keyword evidence="1" id="KW-0472">Membrane</keyword>
<keyword evidence="1" id="KW-1133">Transmembrane helix</keyword>
<dbReference type="PANTHER" id="PTHR30093:SF2">
    <property type="entry name" value="TYPE II SECRETION SYSTEM PROTEIN H"/>
    <property type="match status" value="1"/>
</dbReference>
<dbReference type="NCBIfam" id="TIGR02532">
    <property type="entry name" value="IV_pilin_GFxxxE"/>
    <property type="match status" value="1"/>
</dbReference>
<evidence type="ECO:0000313" key="3">
    <source>
        <dbReference type="Proteomes" id="UP000188181"/>
    </source>
</evidence>
<keyword evidence="3" id="KW-1185">Reference proteome</keyword>
<dbReference type="Gene3D" id="3.30.700.10">
    <property type="entry name" value="Glycoprotein, Type 4 Pilin"/>
    <property type="match status" value="1"/>
</dbReference>
<dbReference type="PANTHER" id="PTHR30093">
    <property type="entry name" value="GENERAL SECRETION PATHWAY PROTEIN G"/>
    <property type="match status" value="1"/>
</dbReference>
<dbReference type="SUPFAM" id="SSF54523">
    <property type="entry name" value="Pili subunits"/>
    <property type="match status" value="1"/>
</dbReference>
<sequence>MRQTDKNIKAFTLIELLVVISIIGLLMSIIMPALWAARKSAARIVCKSNIRQLQLANQGYVSENKGHYVPAARDIWGENLYRWHGTRKNKNEPFDPLLGPLSAYLGEGGVKRCPAFKKSDYYAASGQSNANFEAGCGGYGYNDYIGGNTMTGTGDSVKAAAVKNPSSTIMFTDTAYRQKIKGSGTAFIEYSFAHPPYWQWYLDMQSRMPAGPPPSSIGARPEPTIHFRHGKFTNTVWCDGHVSNDTMDLSAPYVTNAIMSEKQTAQMALGWFGPDNNSLFDLK</sequence>
<keyword evidence="1" id="KW-0812">Transmembrane</keyword>
<name>A0A1Q2MDS3_9BACT</name>
<gene>
    <name evidence="2" type="ORF">SMSP2_01161</name>
</gene>
<reference evidence="3" key="1">
    <citation type="submission" date="2017-02" db="EMBL/GenBank/DDBJ databases">
        <title>Comparative genomics and description of representatives of a novel lineage of planctomycetes thriving in anoxic sediments.</title>
        <authorList>
            <person name="Spring S."/>
            <person name="Bunk B."/>
            <person name="Sproer C."/>
        </authorList>
    </citation>
    <scope>NUCLEOTIDE SEQUENCE [LARGE SCALE GENOMIC DNA]</scope>
    <source>
        <strain evidence="3">SM-Chi-D1</strain>
    </source>
</reference>
<dbReference type="STRING" id="1851148.SMSP2_01161"/>
<evidence type="ECO:0000313" key="2">
    <source>
        <dbReference type="EMBL" id="AQQ70799.1"/>
    </source>
</evidence>
<protein>
    <submittedName>
        <fullName evidence="2">Type II secretion system protein G</fullName>
    </submittedName>
</protein>
<accession>A0A1Q2MDS3</accession>
<feature type="transmembrane region" description="Helical" evidence="1">
    <location>
        <begin position="12"/>
        <end position="37"/>
    </location>
</feature>
<dbReference type="KEGG" id="pbas:SMSP2_01161"/>
<evidence type="ECO:0000256" key="1">
    <source>
        <dbReference type="SAM" id="Phobius"/>
    </source>
</evidence>
<proteinExistence type="predicted"/>
<dbReference type="InterPro" id="IPR045584">
    <property type="entry name" value="Pilin-like"/>
</dbReference>
<dbReference type="Pfam" id="PF07963">
    <property type="entry name" value="N_methyl"/>
    <property type="match status" value="1"/>
</dbReference>
<dbReference type="EMBL" id="CP019646">
    <property type="protein sequence ID" value="AQQ70799.1"/>
    <property type="molecule type" value="Genomic_DNA"/>
</dbReference>